<protein>
    <submittedName>
        <fullName evidence="1">Uncharacterized protein</fullName>
    </submittedName>
</protein>
<evidence type="ECO:0000313" key="1">
    <source>
        <dbReference type="EMBL" id="MCQ4121299.1"/>
    </source>
</evidence>
<sequence length="53" mass="5807">MIAQVRRCAEVNVAFADANTWVSLAGIVESLRVLFTHPGTGPAERPRTHCFPL</sequence>
<evidence type="ECO:0000313" key="2">
    <source>
        <dbReference type="Proteomes" id="UP001524501"/>
    </source>
</evidence>
<reference evidence="1 2" key="1">
    <citation type="submission" date="2022-07" db="EMBL/GenBank/DDBJ databases">
        <title>Degradation activity of malathion, p-nitrophenol and potential low-temperature adaptation strategy of Rhodococcus sp. FXJ9.536.</title>
        <authorList>
            <person name="Huang J."/>
            <person name="Huang Y."/>
        </authorList>
    </citation>
    <scope>NUCLEOTIDE SEQUENCE [LARGE SCALE GENOMIC DNA]</scope>
    <source>
        <strain evidence="1 2">FXJ9.536</strain>
    </source>
</reference>
<dbReference type="EMBL" id="JANFQF010000017">
    <property type="protein sequence ID" value="MCQ4121299.1"/>
    <property type="molecule type" value="Genomic_DNA"/>
</dbReference>
<proteinExistence type="predicted"/>
<keyword evidence="2" id="KW-1185">Reference proteome</keyword>
<comment type="caution">
    <text evidence="1">The sequence shown here is derived from an EMBL/GenBank/DDBJ whole genome shotgun (WGS) entry which is preliminary data.</text>
</comment>
<accession>A0ABT1QG92</accession>
<name>A0ABT1QG92_9NOCA</name>
<gene>
    <name evidence="1" type="ORF">NOF53_19375</name>
</gene>
<dbReference type="Proteomes" id="UP001524501">
    <property type="component" value="Unassembled WGS sequence"/>
</dbReference>
<dbReference type="RefSeq" id="WP_255971708.1">
    <property type="nucleotide sequence ID" value="NZ_JANFQF010000017.1"/>
</dbReference>
<organism evidence="1 2">
    <name type="scientific">Rhodococcus tibetensis</name>
    <dbReference type="NCBI Taxonomy" id="2965064"/>
    <lineage>
        <taxon>Bacteria</taxon>
        <taxon>Bacillati</taxon>
        <taxon>Actinomycetota</taxon>
        <taxon>Actinomycetes</taxon>
        <taxon>Mycobacteriales</taxon>
        <taxon>Nocardiaceae</taxon>
        <taxon>Rhodococcus</taxon>
    </lineage>
</organism>